<keyword evidence="6" id="KW-1003">Cell membrane</keyword>
<accession>A0A1W6LEJ2</accession>
<dbReference type="RefSeq" id="WP_085752985.1">
    <property type="nucleotide sequence ID" value="NZ_BSPR01000018.1"/>
</dbReference>
<gene>
    <name evidence="7" type="ORF">A4W93_23735</name>
</gene>
<evidence type="ECO:0000256" key="5">
    <source>
        <dbReference type="ARBA" id="ARBA00023136"/>
    </source>
</evidence>
<dbReference type="PANTHER" id="PTHR23427:SF2">
    <property type="entry name" value="SURFEIT LOCUS PROTEIN 1"/>
    <property type="match status" value="1"/>
</dbReference>
<keyword evidence="4 6" id="KW-1133">Transmembrane helix</keyword>
<dbReference type="PROSITE" id="PS50895">
    <property type="entry name" value="SURF1"/>
    <property type="match status" value="1"/>
</dbReference>
<evidence type="ECO:0000256" key="2">
    <source>
        <dbReference type="ARBA" id="ARBA00007165"/>
    </source>
</evidence>
<evidence type="ECO:0000256" key="1">
    <source>
        <dbReference type="ARBA" id="ARBA00004370"/>
    </source>
</evidence>
<dbReference type="InterPro" id="IPR002994">
    <property type="entry name" value="Surf1/Shy1"/>
</dbReference>
<dbReference type="CDD" id="cd06662">
    <property type="entry name" value="SURF1"/>
    <property type="match status" value="1"/>
</dbReference>
<evidence type="ECO:0000313" key="7">
    <source>
        <dbReference type="EMBL" id="ARN22681.1"/>
    </source>
</evidence>
<dbReference type="Pfam" id="PF02104">
    <property type="entry name" value="SURF1"/>
    <property type="match status" value="1"/>
</dbReference>
<proteinExistence type="inferred from homology"/>
<evidence type="ECO:0000256" key="6">
    <source>
        <dbReference type="RuleBase" id="RU363076"/>
    </source>
</evidence>
<name>A0A1W6LEJ2_9BURK</name>
<dbReference type="AlphaFoldDB" id="A0A1W6LEJ2"/>
<feature type="transmembrane region" description="Helical" evidence="6">
    <location>
        <begin position="221"/>
        <end position="239"/>
    </location>
</feature>
<dbReference type="KEGG" id="rgu:A4W93_23735"/>
<evidence type="ECO:0000256" key="4">
    <source>
        <dbReference type="ARBA" id="ARBA00022989"/>
    </source>
</evidence>
<dbReference type="EMBL" id="CP015118">
    <property type="protein sequence ID" value="ARN22681.1"/>
    <property type="molecule type" value="Genomic_DNA"/>
</dbReference>
<organism evidence="7 8">
    <name type="scientific">Piscinibacter gummiphilus</name>
    <dbReference type="NCBI Taxonomy" id="946333"/>
    <lineage>
        <taxon>Bacteria</taxon>
        <taxon>Pseudomonadati</taxon>
        <taxon>Pseudomonadota</taxon>
        <taxon>Betaproteobacteria</taxon>
        <taxon>Burkholderiales</taxon>
        <taxon>Sphaerotilaceae</taxon>
        <taxon>Piscinibacter</taxon>
    </lineage>
</organism>
<comment type="similarity">
    <text evidence="2 6">Belongs to the SURF1 family.</text>
</comment>
<dbReference type="STRING" id="946333.A4W93_23735"/>
<keyword evidence="3 6" id="KW-0812">Transmembrane</keyword>
<dbReference type="InterPro" id="IPR045214">
    <property type="entry name" value="Surf1/Surf4"/>
</dbReference>
<dbReference type="GO" id="GO:0005886">
    <property type="term" value="C:plasma membrane"/>
    <property type="evidence" value="ECO:0007669"/>
    <property type="project" value="UniProtKB-SubCell"/>
</dbReference>
<evidence type="ECO:0000313" key="8">
    <source>
        <dbReference type="Proteomes" id="UP000193427"/>
    </source>
</evidence>
<dbReference type="PANTHER" id="PTHR23427">
    <property type="entry name" value="SURFEIT LOCUS PROTEIN"/>
    <property type="match status" value="1"/>
</dbReference>
<keyword evidence="5 6" id="KW-0472">Membrane</keyword>
<protein>
    <recommendedName>
        <fullName evidence="6">SURF1-like protein</fullName>
    </recommendedName>
</protein>
<sequence>MAADYSTARRRAVIVFVAALAGVLLTGRLGLWQLDRAAQKQALQTLLETRATLPELAPGALARTAADAEAQHQRRIRVTGEWLPSGTVFLENRQMHGQPGFFVVTPLKLPGSDEAVLVQRGWAPRDLLDRQKVPDVPTPAGPVEVLAQVAPPPGRLYDFAGGAASGPLRQNVDVEAMSIELRTPLRPLSLVQLDESPAARGDGLKRDWPAPAVDIQKHHGYAFQWFALCALIAGLYVWFQLVRPRLARRAA</sequence>
<dbReference type="OrthoDB" id="9789940at2"/>
<keyword evidence="8" id="KW-1185">Reference proteome</keyword>
<evidence type="ECO:0000256" key="3">
    <source>
        <dbReference type="ARBA" id="ARBA00022692"/>
    </source>
</evidence>
<feature type="transmembrane region" description="Helical" evidence="6">
    <location>
        <begin position="12"/>
        <end position="32"/>
    </location>
</feature>
<reference evidence="7 8" key="1">
    <citation type="submission" date="2016-04" db="EMBL/GenBank/DDBJ databases">
        <title>Complete genome sequence of natural rubber-degrading, novel Gram-negative bacterium, Rhizobacter gummiphilus strain NS21.</title>
        <authorList>
            <person name="Tabata M."/>
            <person name="Kasai D."/>
            <person name="Fukuda M."/>
        </authorList>
    </citation>
    <scope>NUCLEOTIDE SEQUENCE [LARGE SCALE GENOMIC DNA]</scope>
    <source>
        <strain evidence="7 8">NS21</strain>
    </source>
</reference>
<comment type="subcellular location">
    <subcellularLocation>
        <location evidence="6">Cell membrane</location>
        <topology evidence="6">Multi-pass membrane protein</topology>
    </subcellularLocation>
    <subcellularLocation>
        <location evidence="1">Membrane</location>
    </subcellularLocation>
</comment>
<dbReference type="Proteomes" id="UP000193427">
    <property type="component" value="Chromosome"/>
</dbReference>